<dbReference type="EMBL" id="JAAABM010000022">
    <property type="protein sequence ID" value="KAF7671473.1"/>
    <property type="molecule type" value="Genomic_DNA"/>
</dbReference>
<protein>
    <submittedName>
        <fullName evidence="1">Uncharacterized protein</fullName>
    </submittedName>
</protein>
<evidence type="ECO:0000313" key="1">
    <source>
        <dbReference type="EMBL" id="KAF7671473.1"/>
    </source>
</evidence>
<dbReference type="GeneID" id="62208773"/>
<dbReference type="AlphaFoldDB" id="A0A8H7AVU6"/>
<reference evidence="1" key="1">
    <citation type="submission" date="2020-01" db="EMBL/GenBank/DDBJ databases">
        <authorList>
            <person name="Feng Z.H.Z."/>
        </authorList>
    </citation>
    <scope>NUCLEOTIDE SEQUENCE</scope>
    <source>
        <strain evidence="1">CBS107.38</strain>
    </source>
</reference>
<evidence type="ECO:0000313" key="2">
    <source>
        <dbReference type="Proteomes" id="UP000596902"/>
    </source>
</evidence>
<keyword evidence="2" id="KW-1185">Reference proteome</keyword>
<reference evidence="1" key="2">
    <citation type="submission" date="2020-08" db="EMBL/GenBank/DDBJ databases">
        <title>Draft Genome Sequence of Cumin Blight Pathogen Alternaria burnsii.</title>
        <authorList>
            <person name="Feng Z."/>
        </authorList>
    </citation>
    <scope>NUCLEOTIDE SEQUENCE</scope>
    <source>
        <strain evidence="1">CBS107.38</strain>
    </source>
</reference>
<gene>
    <name evidence="1" type="ORF">GT037_010548</name>
</gene>
<proteinExistence type="predicted"/>
<sequence>IHDTNIGAVSAETRALNNILGWWESVPALAEAGVALLKLMALRPTAGTGHEMPVKSGMAFASMSPVMRTCMQKSALVLIMPCYSRTRSDACGANHHLKY</sequence>
<name>A0A8H7AVU6_9PLEO</name>
<feature type="non-terminal residue" evidence="1">
    <location>
        <position position="1"/>
    </location>
</feature>
<accession>A0A8H7AVU6</accession>
<comment type="caution">
    <text evidence="1">The sequence shown here is derived from an EMBL/GenBank/DDBJ whole genome shotgun (WGS) entry which is preliminary data.</text>
</comment>
<dbReference type="Proteomes" id="UP000596902">
    <property type="component" value="Unassembled WGS sequence"/>
</dbReference>
<dbReference type="RefSeq" id="XP_038781845.1">
    <property type="nucleotide sequence ID" value="XM_038935595.1"/>
</dbReference>
<organism evidence="1 2">
    <name type="scientific">Alternaria burnsii</name>
    <dbReference type="NCBI Taxonomy" id="1187904"/>
    <lineage>
        <taxon>Eukaryota</taxon>
        <taxon>Fungi</taxon>
        <taxon>Dikarya</taxon>
        <taxon>Ascomycota</taxon>
        <taxon>Pezizomycotina</taxon>
        <taxon>Dothideomycetes</taxon>
        <taxon>Pleosporomycetidae</taxon>
        <taxon>Pleosporales</taxon>
        <taxon>Pleosporineae</taxon>
        <taxon>Pleosporaceae</taxon>
        <taxon>Alternaria</taxon>
        <taxon>Alternaria sect. Alternaria</taxon>
    </lineage>
</organism>